<keyword evidence="3" id="KW-1185">Reference proteome</keyword>
<evidence type="ECO:0000313" key="2">
    <source>
        <dbReference type="EMBL" id="CAG8651262.1"/>
    </source>
</evidence>
<dbReference type="EMBL" id="CAJVPV010010443">
    <property type="protein sequence ID" value="CAG8651262.1"/>
    <property type="molecule type" value="Genomic_DNA"/>
</dbReference>
<protein>
    <submittedName>
        <fullName evidence="2">8471_t:CDS:1</fullName>
    </submittedName>
</protein>
<evidence type="ECO:0000256" key="1">
    <source>
        <dbReference type="SAM" id="MobiDB-lite"/>
    </source>
</evidence>
<gene>
    <name evidence="2" type="ORF">AMORRO_LOCUS9976</name>
</gene>
<accession>A0A9N9H5Y7</accession>
<sequence length="267" mass="30850">MSIKDLRLKCLVPGDDNFFEIIPRDDDNTIVHLKCRIKEERDDLFGGMKSSDIIIYKSYSTQSAKEMIETCKVRRDDEYGVKLSDTESISNHFPNTMIEHKTEIHEDKSDIIAKLDDDTASYKANSDDISNSDIYQETNIQYPEPPIRTESKSPHSHSLNSRPERMKIYKLSQKGNNCLPDHEQTKCNELSGEIEFLERMMQSIEYPNSPISYDKDKSSYIASEISDQQKTIPNTPLPVEYLDDSDEIELTKNQNIELDLIRDLRNA</sequence>
<proteinExistence type="predicted"/>
<dbReference type="Proteomes" id="UP000789342">
    <property type="component" value="Unassembled WGS sequence"/>
</dbReference>
<dbReference type="AlphaFoldDB" id="A0A9N9H5Y7"/>
<dbReference type="OrthoDB" id="2441499at2759"/>
<name>A0A9N9H5Y7_9GLOM</name>
<feature type="region of interest" description="Disordered" evidence="1">
    <location>
        <begin position="143"/>
        <end position="164"/>
    </location>
</feature>
<evidence type="ECO:0000313" key="3">
    <source>
        <dbReference type="Proteomes" id="UP000789342"/>
    </source>
</evidence>
<comment type="caution">
    <text evidence="2">The sequence shown here is derived from an EMBL/GenBank/DDBJ whole genome shotgun (WGS) entry which is preliminary data.</text>
</comment>
<organism evidence="2 3">
    <name type="scientific">Acaulospora morrowiae</name>
    <dbReference type="NCBI Taxonomy" id="94023"/>
    <lineage>
        <taxon>Eukaryota</taxon>
        <taxon>Fungi</taxon>
        <taxon>Fungi incertae sedis</taxon>
        <taxon>Mucoromycota</taxon>
        <taxon>Glomeromycotina</taxon>
        <taxon>Glomeromycetes</taxon>
        <taxon>Diversisporales</taxon>
        <taxon>Acaulosporaceae</taxon>
        <taxon>Acaulospora</taxon>
    </lineage>
</organism>
<reference evidence="2" key="1">
    <citation type="submission" date="2021-06" db="EMBL/GenBank/DDBJ databases">
        <authorList>
            <person name="Kallberg Y."/>
            <person name="Tangrot J."/>
            <person name="Rosling A."/>
        </authorList>
    </citation>
    <scope>NUCLEOTIDE SEQUENCE</scope>
    <source>
        <strain evidence="2">CL551</strain>
    </source>
</reference>